<dbReference type="Proteomes" id="UP000569329">
    <property type="component" value="Unassembled WGS sequence"/>
</dbReference>
<dbReference type="PANTHER" id="PTHR11079:SF162">
    <property type="entry name" value="RIBOFLAVIN BIOSYNTHESIS PROTEIN PYRD, CHLOROPLASTIC"/>
    <property type="match status" value="1"/>
</dbReference>
<dbReference type="GO" id="GO:0008270">
    <property type="term" value="F:zinc ion binding"/>
    <property type="evidence" value="ECO:0007669"/>
    <property type="project" value="InterPro"/>
</dbReference>
<dbReference type="AlphaFoldDB" id="A0A839DXQ0"/>
<dbReference type="RefSeq" id="WP_182544675.1">
    <property type="nucleotide sequence ID" value="NZ_JACGWZ010000003.1"/>
</dbReference>
<keyword evidence="1" id="KW-0479">Metal-binding</keyword>
<dbReference type="CDD" id="cd01285">
    <property type="entry name" value="nucleoside_deaminase"/>
    <property type="match status" value="1"/>
</dbReference>
<protein>
    <submittedName>
        <fullName evidence="4">tRNA(Arg) A34 adenosine deaminase TadA</fullName>
    </submittedName>
</protein>
<gene>
    <name evidence="4" type="ORF">FHX42_002860</name>
</gene>
<reference evidence="4 5" key="1">
    <citation type="submission" date="2020-07" db="EMBL/GenBank/DDBJ databases">
        <title>Sequencing the genomes of 1000 actinobacteria strains.</title>
        <authorList>
            <person name="Klenk H.-P."/>
        </authorList>
    </citation>
    <scope>NUCLEOTIDE SEQUENCE [LARGE SCALE GENOMIC DNA]</scope>
    <source>
        <strain evidence="4 5">DSM 45975</strain>
    </source>
</reference>
<proteinExistence type="predicted"/>
<dbReference type="PROSITE" id="PS51747">
    <property type="entry name" value="CYT_DCMP_DEAMINASES_2"/>
    <property type="match status" value="1"/>
</dbReference>
<keyword evidence="5" id="KW-1185">Reference proteome</keyword>
<dbReference type="InterPro" id="IPR016192">
    <property type="entry name" value="APOBEC/CMP_deaminase_Zn-bd"/>
</dbReference>
<evidence type="ECO:0000256" key="1">
    <source>
        <dbReference type="ARBA" id="ARBA00022723"/>
    </source>
</evidence>
<dbReference type="SUPFAM" id="SSF53927">
    <property type="entry name" value="Cytidine deaminase-like"/>
    <property type="match status" value="1"/>
</dbReference>
<evidence type="ECO:0000256" key="2">
    <source>
        <dbReference type="ARBA" id="ARBA00022833"/>
    </source>
</evidence>
<evidence type="ECO:0000313" key="5">
    <source>
        <dbReference type="Proteomes" id="UP000569329"/>
    </source>
</evidence>
<feature type="domain" description="CMP/dCMP-type deaminase" evidence="3">
    <location>
        <begin position="6"/>
        <end position="119"/>
    </location>
</feature>
<dbReference type="InterPro" id="IPR016193">
    <property type="entry name" value="Cytidine_deaminase-like"/>
</dbReference>
<dbReference type="PROSITE" id="PS00903">
    <property type="entry name" value="CYT_DCMP_DEAMINASES_1"/>
    <property type="match status" value="1"/>
</dbReference>
<dbReference type="EMBL" id="JACGWZ010000003">
    <property type="protein sequence ID" value="MBA8825509.1"/>
    <property type="molecule type" value="Genomic_DNA"/>
</dbReference>
<evidence type="ECO:0000313" key="4">
    <source>
        <dbReference type="EMBL" id="MBA8825509.1"/>
    </source>
</evidence>
<dbReference type="InterPro" id="IPR002125">
    <property type="entry name" value="CMP_dCMP_dom"/>
</dbReference>
<keyword evidence="2" id="KW-0862">Zinc</keyword>
<sequence>MSALAPTEAKHLRRAITLSLEAARSGNRPFGAVLTGADGSVLAEGGNTVATTGDITAHAESAALRIAGTELGTEALHRTTVFASGEPCPMCTTAMYLAGVERVVFGMPLPRANAAFPQDARSMNVRTRDVLALLPHGIEVVGPVLEDEAAAAFPANA</sequence>
<accession>A0A839DXQ0</accession>
<name>A0A839DXQ0_9PSEU</name>
<dbReference type="Pfam" id="PF00383">
    <property type="entry name" value="dCMP_cyt_deam_1"/>
    <property type="match status" value="1"/>
</dbReference>
<dbReference type="Gene3D" id="3.40.140.10">
    <property type="entry name" value="Cytidine Deaminase, domain 2"/>
    <property type="match status" value="1"/>
</dbReference>
<evidence type="ECO:0000259" key="3">
    <source>
        <dbReference type="PROSITE" id="PS51747"/>
    </source>
</evidence>
<comment type="caution">
    <text evidence="4">The sequence shown here is derived from an EMBL/GenBank/DDBJ whole genome shotgun (WGS) entry which is preliminary data.</text>
</comment>
<dbReference type="GO" id="GO:0016787">
    <property type="term" value="F:hydrolase activity"/>
    <property type="evidence" value="ECO:0007669"/>
    <property type="project" value="InterPro"/>
</dbReference>
<organism evidence="4 5">
    <name type="scientific">Halosaccharopolyspora lacisalsi</name>
    <dbReference type="NCBI Taxonomy" id="1000566"/>
    <lineage>
        <taxon>Bacteria</taxon>
        <taxon>Bacillati</taxon>
        <taxon>Actinomycetota</taxon>
        <taxon>Actinomycetes</taxon>
        <taxon>Pseudonocardiales</taxon>
        <taxon>Pseudonocardiaceae</taxon>
        <taxon>Halosaccharopolyspora</taxon>
    </lineage>
</organism>
<dbReference type="PANTHER" id="PTHR11079">
    <property type="entry name" value="CYTOSINE DEAMINASE FAMILY MEMBER"/>
    <property type="match status" value="1"/>
</dbReference>